<evidence type="ECO:0000313" key="3">
    <source>
        <dbReference type="Proteomes" id="UP001301350"/>
    </source>
</evidence>
<proteinExistence type="predicted"/>
<comment type="caution">
    <text evidence="2">The sequence shown here is derived from an EMBL/GenBank/DDBJ whole genome shotgun (WGS) entry which is preliminary data.</text>
</comment>
<dbReference type="Proteomes" id="UP001301350">
    <property type="component" value="Unassembled WGS sequence"/>
</dbReference>
<sequence length="559" mass="63339">MFVRPVGSFGASPIATTLRPICRFPVKHARRKRGTRAVRLRMEGSDDDDLPEWVKELPHMKEPNVPTEPLLQPKAPPLEFYLGLRDIMARSDDPKDRQMAAEHPLMPKIDQYVAEQAYRAACGDPNARPITPMPEAEVQKVIDEHAVYYNALFDKIMGMGKDTGNGVTLRTDGVDFSQPPPQAPEPTDEEVEQLLREYRGVPTDKIFPGYAYARDHPNVQPPPLEFDMHDIRRSDPYLAAVPDEIAYHILEKVARRVGPVRKWAVNDTRGPRYCGSVYFTDPMFTDGYVPSQGTKEEFGGQTTFRAPTWEEQIELSGGMVLGEERIRAACEWTRRYYPDFGREDGAATADPLGSSRWFFETLRDCQPRCGSIFLHFGCGDGRWVYAAIAAFDFLLGRGIVDVPQDQIESTEADRLVAAIRPIGERIDKETGAKAAELSAEFQRRARVATPTDKYRNMAANPLAGEKQQEEEETPRRFHTDKGDSIKITPVMFESNGLMLFDADILLCQSLDDIDFARVRIGCKLICRNNRYGAEAARSTRRIARYVYFRIDETYPREDA</sequence>
<evidence type="ECO:0000256" key="1">
    <source>
        <dbReference type="SAM" id="MobiDB-lite"/>
    </source>
</evidence>
<feature type="region of interest" description="Disordered" evidence="1">
    <location>
        <begin position="460"/>
        <end position="480"/>
    </location>
</feature>
<dbReference type="AlphaFoldDB" id="A0AAV9IZX4"/>
<name>A0AAV9IZX4_CYACA</name>
<dbReference type="EMBL" id="JANCYW010000014">
    <property type="protein sequence ID" value="KAK4537887.1"/>
    <property type="molecule type" value="Genomic_DNA"/>
</dbReference>
<gene>
    <name evidence="2" type="ORF">CDCA_CDCA14G3912</name>
</gene>
<accession>A0AAV9IZX4</accession>
<reference evidence="2 3" key="1">
    <citation type="submission" date="2022-07" db="EMBL/GenBank/DDBJ databases">
        <title>Genome-wide signatures of adaptation to extreme environments.</title>
        <authorList>
            <person name="Cho C.H."/>
            <person name="Yoon H.S."/>
        </authorList>
    </citation>
    <scope>NUCLEOTIDE SEQUENCE [LARGE SCALE GENOMIC DNA]</scope>
    <source>
        <strain evidence="2 3">DBV 063 E5</strain>
    </source>
</reference>
<keyword evidence="3" id="KW-1185">Reference proteome</keyword>
<organism evidence="2 3">
    <name type="scientific">Cyanidium caldarium</name>
    <name type="common">Red alga</name>
    <dbReference type="NCBI Taxonomy" id="2771"/>
    <lineage>
        <taxon>Eukaryota</taxon>
        <taxon>Rhodophyta</taxon>
        <taxon>Bangiophyceae</taxon>
        <taxon>Cyanidiales</taxon>
        <taxon>Cyanidiaceae</taxon>
        <taxon>Cyanidium</taxon>
    </lineage>
</organism>
<evidence type="ECO:0000313" key="2">
    <source>
        <dbReference type="EMBL" id="KAK4537887.1"/>
    </source>
</evidence>
<protein>
    <submittedName>
        <fullName evidence="2">Uncharacterized protein</fullName>
    </submittedName>
</protein>